<dbReference type="InParanoid" id="E2B7S7"/>
<evidence type="ECO:0000256" key="15">
    <source>
        <dbReference type="ARBA" id="ARBA00063146"/>
    </source>
</evidence>
<keyword evidence="9" id="KW-0808">Transferase</keyword>
<evidence type="ECO:0000256" key="2">
    <source>
        <dbReference type="ARBA" id="ARBA00004202"/>
    </source>
</evidence>
<evidence type="ECO:0000256" key="13">
    <source>
        <dbReference type="ARBA" id="ARBA00048366"/>
    </source>
</evidence>
<evidence type="ECO:0000256" key="14">
    <source>
        <dbReference type="ARBA" id="ARBA00058524"/>
    </source>
</evidence>
<dbReference type="PROSITE" id="PS51163">
    <property type="entry name" value="YRDC"/>
    <property type="match status" value="1"/>
</dbReference>
<dbReference type="Gene3D" id="3.90.870.10">
    <property type="entry name" value="DHBP synthase"/>
    <property type="match status" value="1"/>
</dbReference>
<dbReference type="EC" id="2.7.7.87" evidence="5"/>
<keyword evidence="7" id="KW-1003">Cell membrane</keyword>
<sequence>MNPTTMGPVKEHMDNAKAELKLIPETEKHWLCGGNRSIGIAATLLQQNKVIAVPTDTIYGLACLASSTEAIERLYQIKKRDERKPVAICLSNVKDVTQWAVTDNLPSCLLEKLLPGPYTIILKHKSNLNPALNPDIDNIGIRVPSSRFMRSIAKIVGPIALTSANISNKPSTLYPDEFSMLWPELDGIFYDLTCMKRTNAHRVGSTVVDLSQPGFYKIVRHGIAAHIILGIMQKAGLISITDE</sequence>
<evidence type="ECO:0000256" key="1">
    <source>
        <dbReference type="ARBA" id="ARBA00004173"/>
    </source>
</evidence>
<evidence type="ECO:0000256" key="10">
    <source>
        <dbReference type="ARBA" id="ARBA00022946"/>
    </source>
</evidence>
<dbReference type="FunCoup" id="E2B7S7">
    <property type="interactions" value="331"/>
</dbReference>
<dbReference type="PANTHER" id="PTHR17490">
    <property type="entry name" value="SUA5"/>
    <property type="match status" value="1"/>
</dbReference>
<dbReference type="OrthoDB" id="3648309at2759"/>
<organism evidence="18">
    <name type="scientific">Harpegnathos saltator</name>
    <name type="common">Jerdon's jumping ant</name>
    <dbReference type="NCBI Taxonomy" id="610380"/>
    <lineage>
        <taxon>Eukaryota</taxon>
        <taxon>Metazoa</taxon>
        <taxon>Ecdysozoa</taxon>
        <taxon>Arthropoda</taxon>
        <taxon>Hexapoda</taxon>
        <taxon>Insecta</taxon>
        <taxon>Pterygota</taxon>
        <taxon>Neoptera</taxon>
        <taxon>Endopterygota</taxon>
        <taxon>Hymenoptera</taxon>
        <taxon>Apocrita</taxon>
        <taxon>Aculeata</taxon>
        <taxon>Formicoidea</taxon>
        <taxon>Formicidae</taxon>
        <taxon>Ponerinae</taxon>
        <taxon>Ponerini</taxon>
        <taxon>Harpegnathos</taxon>
    </lineage>
</organism>
<dbReference type="AlphaFoldDB" id="E2B7S7"/>
<keyword evidence="8" id="KW-0963">Cytoplasm</keyword>
<dbReference type="Proteomes" id="UP000008237">
    <property type="component" value="Unassembled WGS sequence"/>
</dbReference>
<evidence type="ECO:0000256" key="7">
    <source>
        <dbReference type="ARBA" id="ARBA00022475"/>
    </source>
</evidence>
<dbReference type="Pfam" id="PF01300">
    <property type="entry name" value="Sua5_yciO_yrdC"/>
    <property type="match status" value="1"/>
</dbReference>
<reference evidence="17 18" key="1">
    <citation type="journal article" date="2010" name="Science">
        <title>Genomic comparison of the ants Camponotus floridanus and Harpegnathos saltator.</title>
        <authorList>
            <person name="Bonasio R."/>
            <person name="Zhang G."/>
            <person name="Ye C."/>
            <person name="Mutti N.S."/>
            <person name="Fang X."/>
            <person name="Qin N."/>
            <person name="Donahue G."/>
            <person name="Yang P."/>
            <person name="Li Q."/>
            <person name="Li C."/>
            <person name="Zhang P."/>
            <person name="Huang Z."/>
            <person name="Berger S.L."/>
            <person name="Reinberg D."/>
            <person name="Wang J."/>
            <person name="Liebig J."/>
        </authorList>
    </citation>
    <scope>NUCLEOTIDE SEQUENCE [LARGE SCALE GENOMIC DNA]</scope>
    <source>
        <strain evidence="17 18">R22 G/1</strain>
    </source>
</reference>
<evidence type="ECO:0000256" key="3">
    <source>
        <dbReference type="ARBA" id="ARBA00004496"/>
    </source>
</evidence>
<dbReference type="STRING" id="610380.E2B7S7"/>
<dbReference type="GO" id="GO:0003725">
    <property type="term" value="F:double-stranded RNA binding"/>
    <property type="evidence" value="ECO:0007669"/>
    <property type="project" value="InterPro"/>
</dbReference>
<evidence type="ECO:0000256" key="12">
    <source>
        <dbReference type="ARBA" id="ARBA00023136"/>
    </source>
</evidence>
<feature type="domain" description="YrdC-like" evidence="16">
    <location>
        <begin position="35"/>
        <end position="224"/>
    </location>
</feature>
<evidence type="ECO:0000256" key="11">
    <source>
        <dbReference type="ARBA" id="ARBA00023128"/>
    </source>
</evidence>
<evidence type="ECO:0000313" key="18">
    <source>
        <dbReference type="Proteomes" id="UP000008237"/>
    </source>
</evidence>
<keyword evidence="10" id="KW-0809">Transit peptide</keyword>
<comment type="function">
    <text evidence="14">Cytoplasmic and mitochondrial threonylcarbamoyl-AMP synthase required for the formation of a threonylcarbamoyl group on adenosine at position 37 (t(6)A37) in tRNAs that read codons beginning with adenine. Catalyzes the conversion of L-threonine, HCO(3)(-)/CO(2) and ATP to give threonylcarbamoyl-AMP (TC-AMP) as the acyladenylate intermediate, with the release of diphosphate. Participates in t(6)A37 formation in cytoplasmic and mitochondrial tRNAs. May regulate the activity of some transporters.</text>
</comment>
<dbReference type="GO" id="GO:0005739">
    <property type="term" value="C:mitochondrion"/>
    <property type="evidence" value="ECO:0007669"/>
    <property type="project" value="UniProtKB-SubCell"/>
</dbReference>
<name>E2B7S7_HARSA</name>
<dbReference type="SUPFAM" id="SSF55821">
    <property type="entry name" value="YrdC/RibB"/>
    <property type="match status" value="1"/>
</dbReference>
<dbReference type="OMA" id="YALGCQI"/>
<evidence type="ECO:0000313" key="17">
    <source>
        <dbReference type="EMBL" id="EFN88220.1"/>
    </source>
</evidence>
<comment type="similarity">
    <text evidence="4">Belongs to the SUA5 family.</text>
</comment>
<dbReference type="InterPro" id="IPR050156">
    <property type="entry name" value="TC-AMP_synthase_SUA5"/>
</dbReference>
<keyword evidence="12" id="KW-0472">Membrane</keyword>
<comment type="subunit">
    <text evidence="15">Interacts with RSC1A1.</text>
</comment>
<evidence type="ECO:0000256" key="6">
    <source>
        <dbReference type="ARBA" id="ARBA00015492"/>
    </source>
</evidence>
<keyword evidence="11" id="KW-0496">Mitochondrion</keyword>
<dbReference type="EMBL" id="GL446209">
    <property type="protein sequence ID" value="EFN88220.1"/>
    <property type="molecule type" value="Genomic_DNA"/>
</dbReference>
<keyword evidence="18" id="KW-1185">Reference proteome</keyword>
<evidence type="ECO:0000256" key="5">
    <source>
        <dbReference type="ARBA" id="ARBA00012584"/>
    </source>
</evidence>
<comment type="subcellular location">
    <subcellularLocation>
        <location evidence="2">Cell membrane</location>
        <topology evidence="2">Peripheral membrane protein</topology>
    </subcellularLocation>
    <subcellularLocation>
        <location evidence="3">Cytoplasm</location>
    </subcellularLocation>
    <subcellularLocation>
        <location evidence="1">Mitochondrion</location>
    </subcellularLocation>
</comment>
<evidence type="ECO:0000256" key="4">
    <source>
        <dbReference type="ARBA" id="ARBA00007663"/>
    </source>
</evidence>
<evidence type="ECO:0000256" key="9">
    <source>
        <dbReference type="ARBA" id="ARBA00022679"/>
    </source>
</evidence>
<proteinExistence type="inferred from homology"/>
<dbReference type="InterPro" id="IPR006070">
    <property type="entry name" value="Sua5-like_dom"/>
</dbReference>
<dbReference type="GO" id="GO:0006450">
    <property type="term" value="P:regulation of translational fidelity"/>
    <property type="evidence" value="ECO:0007669"/>
    <property type="project" value="TreeGrafter"/>
</dbReference>
<dbReference type="PANTHER" id="PTHR17490:SF10">
    <property type="entry name" value="THREONYLCARBAMOYL-AMP SYNTHASE"/>
    <property type="match status" value="1"/>
</dbReference>
<gene>
    <name evidence="17" type="ORF">EAI_08745</name>
</gene>
<accession>E2B7S7</accession>
<protein>
    <recommendedName>
        <fullName evidence="6">Threonylcarbamoyl-AMP synthase</fullName>
        <ecNumber evidence="5">2.7.7.87</ecNumber>
    </recommendedName>
</protein>
<dbReference type="FunFam" id="3.90.870.10:FF:000007">
    <property type="entry name" value="YrdC N6-threonylcarbamoyltransferase domain containing"/>
    <property type="match status" value="1"/>
</dbReference>
<evidence type="ECO:0000259" key="16">
    <source>
        <dbReference type="PROSITE" id="PS51163"/>
    </source>
</evidence>
<dbReference type="NCBIfam" id="TIGR00057">
    <property type="entry name" value="L-threonylcarbamoyladenylate synthase"/>
    <property type="match status" value="1"/>
</dbReference>
<dbReference type="InterPro" id="IPR017945">
    <property type="entry name" value="DHBP_synth_RibB-like_a/b_dom"/>
</dbReference>
<comment type="catalytic activity">
    <reaction evidence="13">
        <text>L-threonine + hydrogencarbonate + ATP = L-threonylcarbamoyladenylate + diphosphate + H2O</text>
        <dbReference type="Rhea" id="RHEA:36407"/>
        <dbReference type="ChEBI" id="CHEBI:15377"/>
        <dbReference type="ChEBI" id="CHEBI:17544"/>
        <dbReference type="ChEBI" id="CHEBI:30616"/>
        <dbReference type="ChEBI" id="CHEBI:33019"/>
        <dbReference type="ChEBI" id="CHEBI:57926"/>
        <dbReference type="ChEBI" id="CHEBI:73682"/>
        <dbReference type="EC" id="2.7.7.87"/>
    </reaction>
</comment>
<dbReference type="GO" id="GO:0061710">
    <property type="term" value="F:L-threonylcarbamoyladenylate synthase"/>
    <property type="evidence" value="ECO:0007669"/>
    <property type="project" value="UniProtKB-EC"/>
</dbReference>
<dbReference type="GO" id="GO:0005886">
    <property type="term" value="C:plasma membrane"/>
    <property type="evidence" value="ECO:0007669"/>
    <property type="project" value="UniProtKB-SubCell"/>
</dbReference>
<dbReference type="GO" id="GO:0000049">
    <property type="term" value="F:tRNA binding"/>
    <property type="evidence" value="ECO:0007669"/>
    <property type="project" value="TreeGrafter"/>
</dbReference>
<evidence type="ECO:0000256" key="8">
    <source>
        <dbReference type="ARBA" id="ARBA00022490"/>
    </source>
</evidence>